<proteinExistence type="inferred from homology"/>
<sequence>MQANSLLCYALVAILTLQFSTHINSIEPSKPLPNNTNTQYIKTSCTNTTYPRLCYHSLSIYASKIKTNPKLLTNIALNVTLKATKSTSRLMKRLSRIHGLKRREAAALVDCVEVVGDSVYELQRSIGEMGQAEGSKFAQVIDDIQTWVSAALTDDDTCMDGFSEVSMNRKVKIIARKHLLKIAHLTSNALALINNFASSHNNLQ</sequence>
<evidence type="ECO:0000259" key="8">
    <source>
        <dbReference type="SMART" id="SM00856"/>
    </source>
</evidence>
<dbReference type="KEGG" id="jcu:105645976"/>
<comment type="subcellular location">
    <subcellularLocation>
        <location evidence="1">Secreted</location>
        <location evidence="1">Extracellular space</location>
        <location evidence="1">Apoplast</location>
    </subcellularLocation>
</comment>
<evidence type="ECO:0000256" key="4">
    <source>
        <dbReference type="ARBA" id="ARBA00022729"/>
    </source>
</evidence>
<dbReference type="EMBL" id="KK914993">
    <property type="protein sequence ID" value="KDP25617.1"/>
    <property type="molecule type" value="Genomic_DNA"/>
</dbReference>
<dbReference type="Gene3D" id="1.20.140.40">
    <property type="entry name" value="Invertase/pectin methylesterase inhibitor family protein"/>
    <property type="match status" value="1"/>
</dbReference>
<keyword evidence="3" id="KW-0964">Secreted</keyword>
<dbReference type="InterPro" id="IPR051955">
    <property type="entry name" value="PME_Inhibitor"/>
</dbReference>
<keyword evidence="4 7" id="KW-0732">Signal</keyword>
<feature type="signal peptide" evidence="7">
    <location>
        <begin position="1"/>
        <end position="25"/>
    </location>
</feature>
<evidence type="ECO:0000256" key="7">
    <source>
        <dbReference type="SAM" id="SignalP"/>
    </source>
</evidence>
<evidence type="ECO:0000313" key="9">
    <source>
        <dbReference type="EMBL" id="KDP25617.1"/>
    </source>
</evidence>
<dbReference type="CDD" id="cd15798">
    <property type="entry name" value="PMEI-like_3"/>
    <property type="match status" value="1"/>
</dbReference>
<accession>A0A067JNZ4</accession>
<dbReference type="SMART" id="SM00856">
    <property type="entry name" value="PMEI"/>
    <property type="match status" value="1"/>
</dbReference>
<name>A0A067JNZ4_JATCU</name>
<evidence type="ECO:0000256" key="2">
    <source>
        <dbReference type="ARBA" id="ARBA00022523"/>
    </source>
</evidence>
<dbReference type="AlphaFoldDB" id="A0A067JNZ4"/>
<dbReference type="FunFam" id="1.20.140.40:FF:000006">
    <property type="entry name" value="Pectinesterase inhibitor 3"/>
    <property type="match status" value="1"/>
</dbReference>
<evidence type="ECO:0000256" key="3">
    <source>
        <dbReference type="ARBA" id="ARBA00022525"/>
    </source>
</evidence>
<comment type="similarity">
    <text evidence="6">Belongs to the PMEI family.</text>
</comment>
<dbReference type="Proteomes" id="UP000027138">
    <property type="component" value="Unassembled WGS sequence"/>
</dbReference>
<evidence type="ECO:0000256" key="1">
    <source>
        <dbReference type="ARBA" id="ARBA00004271"/>
    </source>
</evidence>
<reference evidence="9 10" key="1">
    <citation type="journal article" date="2014" name="PLoS ONE">
        <title>Global Analysis of Gene Expression Profiles in Physic Nut (Jatropha curcas L.) Seedlings Exposed to Salt Stress.</title>
        <authorList>
            <person name="Zhang L."/>
            <person name="Zhang C."/>
            <person name="Wu P."/>
            <person name="Chen Y."/>
            <person name="Li M."/>
            <person name="Jiang H."/>
            <person name="Wu G."/>
        </authorList>
    </citation>
    <scope>NUCLEOTIDE SEQUENCE [LARGE SCALE GENOMIC DNA]</scope>
    <source>
        <strain evidence="10">cv. GZQX0401</strain>
        <tissue evidence="9">Young leaves</tissue>
    </source>
</reference>
<evidence type="ECO:0000313" key="10">
    <source>
        <dbReference type="Proteomes" id="UP000027138"/>
    </source>
</evidence>
<dbReference type="NCBIfam" id="TIGR01614">
    <property type="entry name" value="PME_inhib"/>
    <property type="match status" value="1"/>
</dbReference>
<dbReference type="InterPro" id="IPR035513">
    <property type="entry name" value="Invertase/methylesterase_inhib"/>
</dbReference>
<dbReference type="PANTHER" id="PTHR31080:SF118">
    <property type="entry name" value="PECTINESTERASE INHIBITOR 10"/>
    <property type="match status" value="1"/>
</dbReference>
<protein>
    <recommendedName>
        <fullName evidence="8">Pectinesterase inhibitor domain-containing protein</fullName>
    </recommendedName>
</protein>
<dbReference type="Pfam" id="PF04043">
    <property type="entry name" value="PMEI"/>
    <property type="match status" value="1"/>
</dbReference>
<evidence type="ECO:0000256" key="5">
    <source>
        <dbReference type="ARBA" id="ARBA00023157"/>
    </source>
</evidence>
<feature type="chain" id="PRO_5001638848" description="Pectinesterase inhibitor domain-containing protein" evidence="7">
    <location>
        <begin position="26"/>
        <end position="204"/>
    </location>
</feature>
<keyword evidence="10" id="KW-1185">Reference proteome</keyword>
<organism evidence="9 10">
    <name type="scientific">Jatropha curcas</name>
    <name type="common">Barbados nut</name>
    <dbReference type="NCBI Taxonomy" id="180498"/>
    <lineage>
        <taxon>Eukaryota</taxon>
        <taxon>Viridiplantae</taxon>
        <taxon>Streptophyta</taxon>
        <taxon>Embryophyta</taxon>
        <taxon>Tracheophyta</taxon>
        <taxon>Spermatophyta</taxon>
        <taxon>Magnoliopsida</taxon>
        <taxon>eudicotyledons</taxon>
        <taxon>Gunneridae</taxon>
        <taxon>Pentapetalae</taxon>
        <taxon>rosids</taxon>
        <taxon>fabids</taxon>
        <taxon>Malpighiales</taxon>
        <taxon>Euphorbiaceae</taxon>
        <taxon>Crotonoideae</taxon>
        <taxon>Jatropheae</taxon>
        <taxon>Jatropha</taxon>
    </lineage>
</organism>
<dbReference type="InterPro" id="IPR006501">
    <property type="entry name" value="Pectinesterase_inhib_dom"/>
</dbReference>
<evidence type="ECO:0000256" key="6">
    <source>
        <dbReference type="ARBA" id="ARBA00038471"/>
    </source>
</evidence>
<dbReference type="PANTHER" id="PTHR31080">
    <property type="entry name" value="PECTINESTERASE INHIBITOR-LIKE"/>
    <property type="match status" value="1"/>
</dbReference>
<dbReference type="OrthoDB" id="1430376at2759"/>
<keyword evidence="5" id="KW-1015">Disulfide bond</keyword>
<dbReference type="GO" id="GO:0048046">
    <property type="term" value="C:apoplast"/>
    <property type="evidence" value="ECO:0007669"/>
    <property type="project" value="UniProtKB-SubCell"/>
</dbReference>
<keyword evidence="2" id="KW-0052">Apoplast</keyword>
<gene>
    <name evidence="9" type="ORF">JCGZ_20773</name>
</gene>
<dbReference type="STRING" id="180498.A0A067JNZ4"/>
<feature type="domain" description="Pectinesterase inhibitor" evidence="8">
    <location>
        <begin position="36"/>
        <end position="192"/>
    </location>
</feature>
<dbReference type="GO" id="GO:0004857">
    <property type="term" value="F:enzyme inhibitor activity"/>
    <property type="evidence" value="ECO:0007669"/>
    <property type="project" value="InterPro"/>
</dbReference>
<dbReference type="SUPFAM" id="SSF101148">
    <property type="entry name" value="Plant invertase/pectin methylesterase inhibitor"/>
    <property type="match status" value="1"/>
</dbReference>